<keyword evidence="3" id="KW-1185">Reference proteome</keyword>
<feature type="domain" description="Glycosyltransferase 2-like" evidence="1">
    <location>
        <begin position="7"/>
        <end position="117"/>
    </location>
</feature>
<evidence type="ECO:0000259" key="1">
    <source>
        <dbReference type="Pfam" id="PF00535"/>
    </source>
</evidence>
<dbReference type="PANTHER" id="PTHR43685:SF2">
    <property type="entry name" value="GLYCOSYLTRANSFERASE 2-LIKE DOMAIN-CONTAINING PROTEIN"/>
    <property type="match status" value="1"/>
</dbReference>
<protein>
    <submittedName>
        <fullName evidence="2">Glycosyltransferase</fullName>
    </submittedName>
</protein>
<gene>
    <name evidence="2" type="ORF">J0A68_18495</name>
</gene>
<sequence length="373" mass="42227">MSVPTISLIIPCFNQGHFLRACLDSISRQTYPYWEALVVNDGSTDITSSVAADYIARDARFRYIEQPNLGLSGARNSGLEGVRGEFVLFLDADDWLEPKCLAVFVAAFHAQPDKLLYRCGYSYWDAPAGNKYHTHVPVANGAIFPGVLTSNLGPCHSILIRRDFAMCLGDFDTRLKSCEDWDFWIRAGRMGASIHSIPEVLVAYRYVANSMSRNPIVMYEALTEVSRRAGEADDRLPDSALHNKPTSLDYPSIQRKHLIVLLGVMLHQGRVEEAAKWYCREQAKWIWEVRDEDWKGLASYLSWGYFFGLLDIEALLRETYPLVCQFFGDIGYGVSKSKRLAKMAFDAQLKKRNHLLFGRYTGAALNRLGIFPL</sequence>
<evidence type="ECO:0000313" key="3">
    <source>
        <dbReference type="Proteomes" id="UP000664317"/>
    </source>
</evidence>
<organism evidence="2 3">
    <name type="scientific">Algoriphagus oliviformis</name>
    <dbReference type="NCBI Taxonomy" id="2811231"/>
    <lineage>
        <taxon>Bacteria</taxon>
        <taxon>Pseudomonadati</taxon>
        <taxon>Bacteroidota</taxon>
        <taxon>Cytophagia</taxon>
        <taxon>Cytophagales</taxon>
        <taxon>Cyclobacteriaceae</taxon>
        <taxon>Algoriphagus</taxon>
    </lineage>
</organism>
<dbReference type="Gene3D" id="3.90.550.10">
    <property type="entry name" value="Spore Coat Polysaccharide Biosynthesis Protein SpsA, Chain A"/>
    <property type="match status" value="1"/>
</dbReference>
<dbReference type="InterPro" id="IPR029044">
    <property type="entry name" value="Nucleotide-diphossugar_trans"/>
</dbReference>
<dbReference type="InterPro" id="IPR050834">
    <property type="entry name" value="Glycosyltransf_2"/>
</dbReference>
<accession>A0ABS3C776</accession>
<dbReference type="InterPro" id="IPR001173">
    <property type="entry name" value="Glyco_trans_2-like"/>
</dbReference>
<dbReference type="Proteomes" id="UP000664317">
    <property type="component" value="Unassembled WGS sequence"/>
</dbReference>
<dbReference type="PANTHER" id="PTHR43685">
    <property type="entry name" value="GLYCOSYLTRANSFERASE"/>
    <property type="match status" value="1"/>
</dbReference>
<proteinExistence type="predicted"/>
<comment type="caution">
    <text evidence="2">The sequence shown here is derived from an EMBL/GenBank/DDBJ whole genome shotgun (WGS) entry which is preliminary data.</text>
</comment>
<dbReference type="RefSeq" id="WP_206579725.1">
    <property type="nucleotide sequence ID" value="NZ_JAFKCT010000009.1"/>
</dbReference>
<dbReference type="Pfam" id="PF00535">
    <property type="entry name" value="Glycos_transf_2"/>
    <property type="match status" value="1"/>
</dbReference>
<evidence type="ECO:0000313" key="2">
    <source>
        <dbReference type="EMBL" id="MBN7812953.1"/>
    </source>
</evidence>
<dbReference type="EMBL" id="JAFKCT010000009">
    <property type="protein sequence ID" value="MBN7812953.1"/>
    <property type="molecule type" value="Genomic_DNA"/>
</dbReference>
<reference evidence="2 3" key="1">
    <citation type="submission" date="2021-03" db="EMBL/GenBank/DDBJ databases">
        <title>novel species isolated from a fishpond in China.</title>
        <authorList>
            <person name="Lu H."/>
            <person name="Cai Z."/>
        </authorList>
    </citation>
    <scope>NUCLEOTIDE SEQUENCE [LARGE SCALE GENOMIC DNA]</scope>
    <source>
        <strain evidence="2 3">H41</strain>
    </source>
</reference>
<dbReference type="SUPFAM" id="SSF53448">
    <property type="entry name" value="Nucleotide-diphospho-sugar transferases"/>
    <property type="match status" value="1"/>
</dbReference>
<name>A0ABS3C776_9BACT</name>